<accession>A0A6C0DLX7</accession>
<evidence type="ECO:0000313" key="3">
    <source>
        <dbReference type="EMBL" id="QHT16575.1"/>
    </source>
</evidence>
<proteinExistence type="predicted"/>
<evidence type="ECO:0000256" key="2">
    <source>
        <dbReference type="SAM" id="Phobius"/>
    </source>
</evidence>
<keyword evidence="2" id="KW-0472">Membrane</keyword>
<dbReference type="EMBL" id="MN739626">
    <property type="protein sequence ID" value="QHT16575.1"/>
    <property type="molecule type" value="Genomic_DNA"/>
</dbReference>
<feature type="transmembrane region" description="Helical" evidence="2">
    <location>
        <begin position="117"/>
        <end position="134"/>
    </location>
</feature>
<dbReference type="AlphaFoldDB" id="A0A6C0DLX7"/>
<organism evidence="3">
    <name type="scientific">viral metagenome</name>
    <dbReference type="NCBI Taxonomy" id="1070528"/>
    <lineage>
        <taxon>unclassified sequences</taxon>
        <taxon>metagenomes</taxon>
        <taxon>organismal metagenomes</taxon>
    </lineage>
</organism>
<protein>
    <submittedName>
        <fullName evidence="3">Uncharacterized protein</fullName>
    </submittedName>
</protein>
<reference evidence="3" key="1">
    <citation type="journal article" date="2020" name="Nature">
        <title>Giant virus diversity and host interactions through global metagenomics.</title>
        <authorList>
            <person name="Schulz F."/>
            <person name="Roux S."/>
            <person name="Paez-Espino D."/>
            <person name="Jungbluth S."/>
            <person name="Walsh D.A."/>
            <person name="Denef V.J."/>
            <person name="McMahon K.D."/>
            <person name="Konstantinidis K.T."/>
            <person name="Eloe-Fadrosh E.A."/>
            <person name="Kyrpides N.C."/>
            <person name="Woyke T."/>
        </authorList>
    </citation>
    <scope>NUCLEOTIDE SEQUENCE</scope>
    <source>
        <strain evidence="3">GVMAG-M-3300023174-189</strain>
    </source>
</reference>
<evidence type="ECO:0000256" key="1">
    <source>
        <dbReference type="SAM" id="MobiDB-lite"/>
    </source>
</evidence>
<feature type="region of interest" description="Disordered" evidence="1">
    <location>
        <begin position="1"/>
        <end position="32"/>
    </location>
</feature>
<keyword evidence="2" id="KW-0812">Transmembrane</keyword>
<keyword evidence="2" id="KW-1133">Transmembrane helix</keyword>
<name>A0A6C0DLX7_9ZZZZ</name>
<sequence>MSFPAEKPFNPPVSKTPVLGPSSGNPASFRDPSSVAAVGSTIQAMSDQASADTLYDAPTAKKEGFEGFQPLEGFRNEVYSPWILKTESCSNSKRKKEGFSSVILRPAEHIPYKTTNTVALCLLILGAGFVLVSFSNKK</sequence>